<name>A0A1M6BQS9_9FLAO</name>
<keyword evidence="3" id="KW-1185">Reference proteome</keyword>
<dbReference type="Gene3D" id="3.30.70.260">
    <property type="match status" value="1"/>
</dbReference>
<dbReference type="InterPro" id="IPR027471">
    <property type="entry name" value="YbeD-like_sf"/>
</dbReference>
<evidence type="ECO:0000313" key="1">
    <source>
        <dbReference type="EMBL" id="QOR74155.1"/>
    </source>
</evidence>
<dbReference type="RefSeq" id="WP_073178171.1">
    <property type="nucleotide sequence ID" value="NZ_CP063145.1"/>
</dbReference>
<evidence type="ECO:0000313" key="3">
    <source>
        <dbReference type="Proteomes" id="UP000184335"/>
    </source>
</evidence>
<dbReference type="EMBL" id="CP063145">
    <property type="protein sequence ID" value="QOR74155.1"/>
    <property type="molecule type" value="Genomic_DNA"/>
</dbReference>
<dbReference type="EMBL" id="FQYI01000002">
    <property type="protein sequence ID" value="SHI50908.1"/>
    <property type="molecule type" value="Genomic_DNA"/>
</dbReference>
<reference evidence="2 3" key="1">
    <citation type="submission" date="2016-11" db="EMBL/GenBank/DDBJ databases">
        <authorList>
            <person name="Jaros S."/>
            <person name="Januszkiewicz K."/>
            <person name="Wedrychowicz H."/>
        </authorList>
    </citation>
    <scope>NUCLEOTIDE SEQUENCE [LARGE SCALE GENOMIC DNA]</scope>
    <source>
        <strain evidence="2 3">DSM 25479</strain>
    </source>
</reference>
<dbReference type="Proteomes" id="UP000184335">
    <property type="component" value="Unassembled WGS sequence"/>
</dbReference>
<dbReference type="AlphaFoldDB" id="A0A1M6BQS9"/>
<reference evidence="1 4" key="2">
    <citation type="submission" date="2020-10" db="EMBL/GenBank/DDBJ databases">
        <title>Complete genome of Cruoricapor ignavus strain M1214 isolated from the blood culture of a febrile patient.</title>
        <authorList>
            <person name="Guglielmino C.J.D."/>
        </authorList>
    </citation>
    <scope>NUCLEOTIDE SEQUENCE [LARGE SCALE GENOMIC DNA]</scope>
    <source>
        <strain evidence="1 4">M1214</strain>
    </source>
</reference>
<dbReference type="STRING" id="1118202.SAMN05443429_10285"/>
<evidence type="ECO:0000313" key="2">
    <source>
        <dbReference type="EMBL" id="SHI50908.1"/>
    </source>
</evidence>
<proteinExistence type="predicted"/>
<evidence type="ECO:0000313" key="4">
    <source>
        <dbReference type="Proteomes" id="UP000593605"/>
    </source>
</evidence>
<dbReference type="SUPFAM" id="SSF117991">
    <property type="entry name" value="YbeD/HP0495-like"/>
    <property type="match status" value="1"/>
</dbReference>
<protein>
    <submittedName>
        <fullName evidence="1">DUF493 family protein</fullName>
    </submittedName>
</protein>
<sequence length="101" mass="11800">MEIFQNSSNPNPDEFYANLKLRLEENHNFPENYIFKFVLPNDQLKLIELLRVFDGLKYTMSSRESKNAKYISITLDAFVLDADDVIRRYKSAGEISGIMML</sequence>
<gene>
    <name evidence="1" type="ORF">IMZ16_01545</name>
    <name evidence="2" type="ORF">SAMN05443429_10285</name>
</gene>
<dbReference type="Proteomes" id="UP000593605">
    <property type="component" value="Chromosome"/>
</dbReference>
<accession>A0A1M6BQS9</accession>
<dbReference type="OrthoDB" id="5616097at2"/>
<dbReference type="KEGG" id="civ:IMZ16_01545"/>
<organism evidence="2 3">
    <name type="scientific">Cruoricaptor ignavus</name>
    <dbReference type="NCBI Taxonomy" id="1118202"/>
    <lineage>
        <taxon>Bacteria</taxon>
        <taxon>Pseudomonadati</taxon>
        <taxon>Bacteroidota</taxon>
        <taxon>Flavobacteriia</taxon>
        <taxon>Flavobacteriales</taxon>
        <taxon>Weeksellaceae</taxon>
        <taxon>Cruoricaptor</taxon>
    </lineage>
</organism>